<reference evidence="1 2" key="1">
    <citation type="journal article" date="2020" name="Cell">
        <title>Large-Scale Comparative Analyses of Tick Genomes Elucidate Their Genetic Diversity and Vector Capacities.</title>
        <authorList>
            <consortium name="Tick Genome and Microbiome Consortium (TIGMIC)"/>
            <person name="Jia N."/>
            <person name="Wang J."/>
            <person name="Shi W."/>
            <person name="Du L."/>
            <person name="Sun Y."/>
            <person name="Zhan W."/>
            <person name="Jiang J.F."/>
            <person name="Wang Q."/>
            <person name="Zhang B."/>
            <person name="Ji P."/>
            <person name="Bell-Sakyi L."/>
            <person name="Cui X.M."/>
            <person name="Yuan T.T."/>
            <person name="Jiang B.G."/>
            <person name="Yang W.F."/>
            <person name="Lam T.T."/>
            <person name="Chang Q.C."/>
            <person name="Ding S.J."/>
            <person name="Wang X.J."/>
            <person name="Zhu J.G."/>
            <person name="Ruan X.D."/>
            <person name="Zhao L."/>
            <person name="Wei J.T."/>
            <person name="Ye R.Z."/>
            <person name="Que T.C."/>
            <person name="Du C.H."/>
            <person name="Zhou Y.H."/>
            <person name="Cheng J.X."/>
            <person name="Dai P.F."/>
            <person name="Guo W.B."/>
            <person name="Han X.H."/>
            <person name="Huang E.J."/>
            <person name="Li L.F."/>
            <person name="Wei W."/>
            <person name="Gao Y.C."/>
            <person name="Liu J.Z."/>
            <person name="Shao H.Z."/>
            <person name="Wang X."/>
            <person name="Wang C.C."/>
            <person name="Yang T.C."/>
            <person name="Huo Q.B."/>
            <person name="Li W."/>
            <person name="Chen H.Y."/>
            <person name="Chen S.E."/>
            <person name="Zhou L.G."/>
            <person name="Ni X.B."/>
            <person name="Tian J.H."/>
            <person name="Sheng Y."/>
            <person name="Liu T."/>
            <person name="Pan Y.S."/>
            <person name="Xia L.Y."/>
            <person name="Li J."/>
            <person name="Zhao F."/>
            <person name="Cao W.C."/>
        </authorList>
    </citation>
    <scope>NUCLEOTIDE SEQUENCE [LARGE SCALE GENOMIC DNA]</scope>
    <source>
        <tissue evidence="1">Larvae</tissue>
    </source>
</reference>
<gene>
    <name evidence="1" type="ORF">HPB48_025099</name>
</gene>
<evidence type="ECO:0000313" key="1">
    <source>
        <dbReference type="EMBL" id="KAH9383527.1"/>
    </source>
</evidence>
<protein>
    <recommendedName>
        <fullName evidence="3">HAT C-terminal dimerisation domain-containing protein</fullName>
    </recommendedName>
</protein>
<accession>A0A9J6GYP0</accession>
<dbReference type="AlphaFoldDB" id="A0A9J6GYP0"/>
<evidence type="ECO:0000313" key="2">
    <source>
        <dbReference type="Proteomes" id="UP000821853"/>
    </source>
</evidence>
<dbReference type="Proteomes" id="UP000821853">
    <property type="component" value="Unassembled WGS sequence"/>
</dbReference>
<dbReference type="InterPro" id="IPR052958">
    <property type="entry name" value="IFN-induced_PKR_regulator"/>
</dbReference>
<keyword evidence="2" id="KW-1185">Reference proteome</keyword>
<dbReference type="PANTHER" id="PTHR46289:SF14">
    <property type="entry name" value="DUF4371 DOMAIN-CONTAINING PROTEIN"/>
    <property type="match status" value="1"/>
</dbReference>
<dbReference type="OrthoDB" id="6508749at2759"/>
<proteinExistence type="predicted"/>
<sequence>MSIALEQVDLVLTKLKEISTNAEAEFHKMFSLCQDRAAQFGVKCEMPWVLGTQRYWAKYLSSSAEEYCRQATFIPYINDLKGSLKRRFANHRKEPQSSQFVLPKHASKSKFEFVQPGFDFNLRDLTTVHVFTLKGEWKIWKTEWQAMQEEELPRFATDALAECGEALFPNVRTLLKILATLPAGTDAAEQSFWTL</sequence>
<dbReference type="VEuPathDB" id="VectorBase:HLOH_045399"/>
<evidence type="ECO:0008006" key="3">
    <source>
        <dbReference type="Google" id="ProtNLM"/>
    </source>
</evidence>
<organism evidence="1 2">
    <name type="scientific">Haemaphysalis longicornis</name>
    <name type="common">Bush tick</name>
    <dbReference type="NCBI Taxonomy" id="44386"/>
    <lineage>
        <taxon>Eukaryota</taxon>
        <taxon>Metazoa</taxon>
        <taxon>Ecdysozoa</taxon>
        <taxon>Arthropoda</taxon>
        <taxon>Chelicerata</taxon>
        <taxon>Arachnida</taxon>
        <taxon>Acari</taxon>
        <taxon>Parasitiformes</taxon>
        <taxon>Ixodida</taxon>
        <taxon>Ixodoidea</taxon>
        <taxon>Ixodidae</taxon>
        <taxon>Haemaphysalinae</taxon>
        <taxon>Haemaphysalis</taxon>
    </lineage>
</organism>
<name>A0A9J6GYP0_HAELO</name>
<dbReference type="PANTHER" id="PTHR46289">
    <property type="entry name" value="52 KDA REPRESSOR OF THE INHIBITOR OF THE PROTEIN KINASE-LIKE PROTEIN-RELATED"/>
    <property type="match status" value="1"/>
</dbReference>
<comment type="caution">
    <text evidence="1">The sequence shown here is derived from an EMBL/GenBank/DDBJ whole genome shotgun (WGS) entry which is preliminary data.</text>
</comment>
<dbReference type="EMBL" id="JABSTR010001154">
    <property type="protein sequence ID" value="KAH9383527.1"/>
    <property type="molecule type" value="Genomic_DNA"/>
</dbReference>